<evidence type="ECO:0000313" key="2">
    <source>
        <dbReference type="Proteomes" id="UP000685013"/>
    </source>
</evidence>
<accession>A0AAV6NSD7</accession>
<name>A0AAV6NSD7_9ROSI</name>
<feature type="non-terminal residue" evidence="1">
    <location>
        <position position="1"/>
    </location>
</feature>
<protein>
    <submittedName>
        <fullName evidence="1">Uncharacterized protein</fullName>
    </submittedName>
</protein>
<comment type="caution">
    <text evidence="1">The sequence shown here is derived from an EMBL/GenBank/DDBJ whole genome shotgun (WGS) entry which is preliminary data.</text>
</comment>
<keyword evidence="2" id="KW-1185">Reference proteome</keyword>
<reference evidence="1 2" key="1">
    <citation type="journal article" date="2021" name="Hortic Res">
        <title>The domestication of Cucurbita argyrosperma as revealed by the genome of its wild relative.</title>
        <authorList>
            <person name="Barrera-Redondo J."/>
            <person name="Sanchez-de la Vega G."/>
            <person name="Aguirre-Liguori J.A."/>
            <person name="Castellanos-Morales G."/>
            <person name="Gutierrez-Guerrero Y.T."/>
            <person name="Aguirre-Dugua X."/>
            <person name="Aguirre-Planter E."/>
            <person name="Tenaillon M.I."/>
            <person name="Lira-Saade R."/>
            <person name="Eguiarte L.E."/>
        </authorList>
    </citation>
    <scope>NUCLEOTIDE SEQUENCE [LARGE SCALE GENOMIC DNA]</scope>
    <source>
        <strain evidence="1">JBR-2021</strain>
    </source>
</reference>
<dbReference type="PANTHER" id="PTHR36715:SF1">
    <property type="entry name" value="PROTEIN, PUTATIVE-RELATED"/>
    <property type="match status" value="1"/>
</dbReference>
<organism evidence="1 2">
    <name type="scientific">Cucurbita argyrosperma subsp. sororia</name>
    <dbReference type="NCBI Taxonomy" id="37648"/>
    <lineage>
        <taxon>Eukaryota</taxon>
        <taxon>Viridiplantae</taxon>
        <taxon>Streptophyta</taxon>
        <taxon>Embryophyta</taxon>
        <taxon>Tracheophyta</taxon>
        <taxon>Spermatophyta</taxon>
        <taxon>Magnoliopsida</taxon>
        <taxon>eudicotyledons</taxon>
        <taxon>Gunneridae</taxon>
        <taxon>Pentapetalae</taxon>
        <taxon>rosids</taxon>
        <taxon>fabids</taxon>
        <taxon>Cucurbitales</taxon>
        <taxon>Cucurbitaceae</taxon>
        <taxon>Cucurbiteae</taxon>
        <taxon>Cucurbita</taxon>
    </lineage>
</organism>
<dbReference type="EMBL" id="JAGKQH010000004">
    <property type="protein sequence ID" value="KAG6601284.1"/>
    <property type="molecule type" value="Genomic_DNA"/>
</dbReference>
<dbReference type="AlphaFoldDB" id="A0AAV6NSD7"/>
<proteinExistence type="predicted"/>
<gene>
    <name evidence="1" type="ORF">SDJN03_06517</name>
</gene>
<dbReference type="Proteomes" id="UP000685013">
    <property type="component" value="Chromosome 4"/>
</dbReference>
<evidence type="ECO:0000313" key="1">
    <source>
        <dbReference type="EMBL" id="KAG6601284.1"/>
    </source>
</evidence>
<dbReference type="PANTHER" id="PTHR36715">
    <property type="entry name" value="BNAANNG41370D PROTEIN"/>
    <property type="match status" value="1"/>
</dbReference>
<sequence length="323" mass="35736">MEIPVINRFSGLESGISSLPNPTLLPQILASPSGLQTLSQSLNLWKWSAVIIAVVATFSGVINRIKLLFVIFRRKQRVLQETFADSDSDDEFSIDDSASSVSSSWSEFEEDDADEPASSSSRCLDLTDRDFGVRGSDYYLNDLKMKPTLKLRHRRSFHNQGGDGNHFWWDDVSGGGSVVKLWDNLRFEFDRHHSDTNEIRVYDVIKEQQIGSILAGESQIASSLTSTLLLSAATNVSSSTASVNLWDTRVGSKIPALIAEWKPVAGKILGVKFAGVEKVYIREEDAGKIRVGDVRNMKSPIENLTAADVKTWFDTDAVMVSAE</sequence>